<organism>
    <name type="scientific">Serpula lacrymans var. lacrymans (strain S7.9)</name>
    <name type="common">Dry rot fungus</name>
    <dbReference type="NCBI Taxonomy" id="578457"/>
    <lineage>
        <taxon>Eukaryota</taxon>
        <taxon>Fungi</taxon>
        <taxon>Dikarya</taxon>
        <taxon>Basidiomycota</taxon>
        <taxon>Agaricomycotina</taxon>
        <taxon>Agaricomycetes</taxon>
        <taxon>Agaricomycetidae</taxon>
        <taxon>Boletales</taxon>
        <taxon>Coniophorineae</taxon>
        <taxon>Serpulaceae</taxon>
        <taxon>Serpula</taxon>
    </lineage>
</organism>
<reference evidence="2" key="1">
    <citation type="submission" date="2011-04" db="EMBL/GenBank/DDBJ databases">
        <title>Evolution of plant cell wall degrading machinery underlies the functional diversity of forest fungi.</title>
        <authorList>
            <consortium name="US DOE Joint Genome Institute (JGI-PGF)"/>
            <person name="Eastwood D.C."/>
            <person name="Floudas D."/>
            <person name="Binder M."/>
            <person name="Majcherczyk A."/>
            <person name="Schneider P."/>
            <person name="Aerts A."/>
            <person name="Asiegbu F.O."/>
            <person name="Baker S.E."/>
            <person name="Barry K."/>
            <person name="Bendiksby M."/>
            <person name="Blumentritt M."/>
            <person name="Coutinho P.M."/>
            <person name="Cullen D."/>
            <person name="Cullen D."/>
            <person name="Gathman A."/>
            <person name="Goodell B."/>
            <person name="Henrissat B."/>
            <person name="Ihrmark K."/>
            <person name="Kauserud H."/>
            <person name="Kohler A."/>
            <person name="LaButti K."/>
            <person name="Lapidus A."/>
            <person name="Lavin J.L."/>
            <person name="Lee Y.-H."/>
            <person name="Lindquist E."/>
            <person name="Lilly W."/>
            <person name="Lucas S."/>
            <person name="Morin E."/>
            <person name="Murat C."/>
            <person name="Oguiza J.A."/>
            <person name="Park J."/>
            <person name="Pisabarro A.G."/>
            <person name="Riley R."/>
            <person name="Rosling A."/>
            <person name="Salamov A."/>
            <person name="Schmidt O."/>
            <person name="Schmutz J."/>
            <person name="Skrede I."/>
            <person name="Stenlid J."/>
            <person name="Wiebenga A."/>
            <person name="Xie X."/>
            <person name="Kues U."/>
            <person name="Hibbett D.S."/>
            <person name="Hoffmeister D."/>
            <person name="Hogberg N."/>
            <person name="Martin F."/>
            <person name="Grigoriev I.V."/>
            <person name="Watkinson S.C."/>
        </authorList>
    </citation>
    <scope>NUCLEOTIDE SEQUENCE</scope>
    <source>
        <strain evidence="2">S7.9</strain>
    </source>
</reference>
<evidence type="ECO:0000256" key="1">
    <source>
        <dbReference type="SAM" id="Phobius"/>
    </source>
</evidence>
<dbReference type="AlphaFoldDB" id="F8P810"/>
<keyword evidence="1" id="KW-0472">Membrane</keyword>
<gene>
    <name evidence="2" type="ORF">SERLADRAFT_399531</name>
</gene>
<sequence length="86" mass="9879">MPKNSQYHPPQIPLRQSVPSLEKFSRRVFLTGLVFCPGLIPVSARLIVFHMLILLPALVGEKSREYKHRLNSQFFKGAKIRFDALC</sequence>
<dbReference type="HOGENOM" id="CLU_191679_0_0_1"/>
<dbReference type="KEGG" id="sla:SERLADRAFT_399531"/>
<evidence type="ECO:0000313" key="2">
    <source>
        <dbReference type="EMBL" id="EGO20568.1"/>
    </source>
</evidence>
<dbReference type="OrthoDB" id="10450741at2759"/>
<dbReference type="Proteomes" id="UP000008064">
    <property type="component" value="Unassembled WGS sequence"/>
</dbReference>
<proteinExistence type="predicted"/>
<name>F8P810_SERL9</name>
<dbReference type="EMBL" id="GL945440">
    <property type="protein sequence ID" value="EGO20568.1"/>
    <property type="molecule type" value="Genomic_DNA"/>
</dbReference>
<feature type="transmembrane region" description="Helical" evidence="1">
    <location>
        <begin position="28"/>
        <end position="59"/>
    </location>
</feature>
<accession>F8P810</accession>
<dbReference type="GeneID" id="18811960"/>
<protein>
    <submittedName>
        <fullName evidence="2">Uncharacterized protein</fullName>
    </submittedName>
</protein>
<keyword evidence="1" id="KW-1133">Transmembrane helix</keyword>
<keyword evidence="1" id="KW-0812">Transmembrane</keyword>
<dbReference type="RefSeq" id="XP_007322534.1">
    <property type="nucleotide sequence ID" value="XM_007322472.1"/>
</dbReference>